<evidence type="ECO:0000256" key="1">
    <source>
        <dbReference type="SAM" id="MobiDB-lite"/>
    </source>
</evidence>
<protein>
    <submittedName>
        <fullName evidence="2">Uncharacterized protein</fullName>
    </submittedName>
</protein>
<organism evidence="2 3">
    <name type="scientific">Neonectria punicea</name>
    <dbReference type="NCBI Taxonomy" id="979145"/>
    <lineage>
        <taxon>Eukaryota</taxon>
        <taxon>Fungi</taxon>
        <taxon>Dikarya</taxon>
        <taxon>Ascomycota</taxon>
        <taxon>Pezizomycotina</taxon>
        <taxon>Sordariomycetes</taxon>
        <taxon>Hypocreomycetidae</taxon>
        <taxon>Hypocreales</taxon>
        <taxon>Nectriaceae</taxon>
        <taxon>Neonectria</taxon>
    </lineage>
</organism>
<name>A0ABR1GLP2_9HYPO</name>
<comment type="caution">
    <text evidence="2">The sequence shown here is derived from an EMBL/GenBank/DDBJ whole genome shotgun (WGS) entry which is preliminary data.</text>
</comment>
<evidence type="ECO:0000313" key="3">
    <source>
        <dbReference type="Proteomes" id="UP001498476"/>
    </source>
</evidence>
<sequence length="100" mass="10721">MSGVANFTNNSSNASFGRKQTNDMLSGILHSSQQEQQDRSPSQVANPETASVASYSSTAALLKSKFKSKAKTEQQSSAAPPIDAKKLQEQALKSQVRFSV</sequence>
<feature type="compositionally biased region" description="Low complexity" evidence="1">
    <location>
        <begin position="1"/>
        <end position="16"/>
    </location>
</feature>
<proteinExistence type="predicted"/>
<feature type="region of interest" description="Disordered" evidence="1">
    <location>
        <begin position="66"/>
        <end position="100"/>
    </location>
</feature>
<feature type="compositionally biased region" description="Polar residues" evidence="1">
    <location>
        <begin position="18"/>
        <end position="48"/>
    </location>
</feature>
<reference evidence="2 3" key="1">
    <citation type="journal article" date="2025" name="Microbiol. Resour. Announc.">
        <title>Draft genome sequences for Neonectria magnoliae and Neonectria punicea, canker pathogens of Liriodendron tulipifera and Acer saccharum in West Virginia.</title>
        <authorList>
            <person name="Petronek H.M."/>
            <person name="Kasson M.T."/>
            <person name="Metheny A.M."/>
            <person name="Stauder C.M."/>
            <person name="Lovett B."/>
            <person name="Lynch S.C."/>
            <person name="Garnas J.R."/>
            <person name="Kasson L.R."/>
            <person name="Stajich J.E."/>
        </authorList>
    </citation>
    <scope>NUCLEOTIDE SEQUENCE [LARGE SCALE GENOMIC DNA]</scope>
    <source>
        <strain evidence="2 3">NRRL 64653</strain>
    </source>
</reference>
<feature type="compositionally biased region" description="Polar residues" evidence="1">
    <location>
        <begin position="91"/>
        <end position="100"/>
    </location>
</feature>
<keyword evidence="3" id="KW-1185">Reference proteome</keyword>
<feature type="region of interest" description="Disordered" evidence="1">
    <location>
        <begin position="1"/>
        <end position="51"/>
    </location>
</feature>
<dbReference type="EMBL" id="JAZAVJ010000279">
    <property type="protein sequence ID" value="KAK7402817.1"/>
    <property type="molecule type" value="Genomic_DNA"/>
</dbReference>
<gene>
    <name evidence="2" type="ORF">QQX98_011409</name>
</gene>
<accession>A0ABR1GLP2</accession>
<dbReference type="Proteomes" id="UP001498476">
    <property type="component" value="Unassembled WGS sequence"/>
</dbReference>
<evidence type="ECO:0000313" key="2">
    <source>
        <dbReference type="EMBL" id="KAK7402817.1"/>
    </source>
</evidence>